<dbReference type="Pfam" id="PF04977">
    <property type="entry name" value="DivIC"/>
    <property type="match status" value="1"/>
</dbReference>
<keyword evidence="2" id="KW-0131">Cell cycle</keyword>
<dbReference type="GO" id="GO:0051301">
    <property type="term" value="P:cell division"/>
    <property type="evidence" value="ECO:0007669"/>
    <property type="project" value="UniProtKB-KW"/>
</dbReference>
<sequence>MCQANLFAGRMEIEVRFDRVSIMAIQKKKVAGRSKSRKTNSAWRYHKKSMMLISMILVLLVGVLAVNAVSLRSRNAQYKKQEAELEAQIKEEKKRAKEVEAYEAYVKTDDYVKEIAEEKLGLVDPNEIIFKPAK</sequence>
<evidence type="ECO:0000313" key="2">
    <source>
        <dbReference type="EMBL" id="VYT67671.1"/>
    </source>
</evidence>
<dbReference type="EMBL" id="CACRUU010000002">
    <property type="protein sequence ID" value="VYT67671.1"/>
    <property type="molecule type" value="Genomic_DNA"/>
</dbReference>
<name>A0A6N2YLE6_MEDGN</name>
<keyword evidence="1" id="KW-0175">Coiled coil</keyword>
<dbReference type="InterPro" id="IPR007060">
    <property type="entry name" value="FtsL/DivIC"/>
</dbReference>
<keyword evidence="2" id="KW-0132">Cell division</keyword>
<proteinExistence type="predicted"/>
<gene>
    <name evidence="2" type="primary">ftsL_1</name>
    <name evidence="2" type="ORF">RGLFYP36_00136</name>
</gene>
<evidence type="ECO:0000256" key="1">
    <source>
        <dbReference type="SAM" id="Coils"/>
    </source>
</evidence>
<reference evidence="2" key="1">
    <citation type="submission" date="2019-11" db="EMBL/GenBank/DDBJ databases">
        <authorList>
            <person name="Feng L."/>
        </authorList>
    </citation>
    <scope>NUCLEOTIDE SEQUENCE</scope>
    <source>
        <strain evidence="2">RgnavusLFYP36</strain>
    </source>
</reference>
<protein>
    <submittedName>
        <fullName evidence="2">Cell division protein FtsL</fullName>
    </submittedName>
</protein>
<dbReference type="AlphaFoldDB" id="A0A6N2YLE6"/>
<accession>A0A6N2YLE6</accession>
<organism evidence="2">
    <name type="scientific">Mediterraneibacter gnavus</name>
    <name type="common">Ruminococcus gnavus</name>
    <dbReference type="NCBI Taxonomy" id="33038"/>
    <lineage>
        <taxon>Bacteria</taxon>
        <taxon>Bacillati</taxon>
        <taxon>Bacillota</taxon>
        <taxon>Clostridia</taxon>
        <taxon>Lachnospirales</taxon>
        <taxon>Lachnospiraceae</taxon>
        <taxon>Mediterraneibacter</taxon>
    </lineage>
</organism>
<feature type="coiled-coil region" evidence="1">
    <location>
        <begin position="68"/>
        <end position="102"/>
    </location>
</feature>